<keyword evidence="3" id="KW-0808">Transferase</keyword>
<dbReference type="InterPro" id="IPR032805">
    <property type="entry name" value="Wax_synthase_dom"/>
</dbReference>
<feature type="transmembrane region" description="Helical" evidence="7">
    <location>
        <begin position="36"/>
        <end position="56"/>
    </location>
</feature>
<protein>
    <recommendedName>
        <fullName evidence="8">Wax synthase domain-containing protein</fullName>
    </recommendedName>
</protein>
<keyword evidence="10" id="KW-1185">Reference proteome</keyword>
<proteinExistence type="inferred from homology"/>
<evidence type="ECO:0000256" key="5">
    <source>
        <dbReference type="ARBA" id="ARBA00022989"/>
    </source>
</evidence>
<dbReference type="Pfam" id="PF13813">
    <property type="entry name" value="MBOAT_2"/>
    <property type="match status" value="1"/>
</dbReference>
<evidence type="ECO:0000259" key="8">
    <source>
        <dbReference type="Pfam" id="PF13813"/>
    </source>
</evidence>
<name>A0A8E2F2G7_9PEZI</name>
<feature type="transmembrane region" description="Helical" evidence="7">
    <location>
        <begin position="331"/>
        <end position="353"/>
    </location>
</feature>
<evidence type="ECO:0000256" key="1">
    <source>
        <dbReference type="ARBA" id="ARBA00004141"/>
    </source>
</evidence>
<comment type="similarity">
    <text evidence="2">Belongs to the wax synthase family.</text>
</comment>
<evidence type="ECO:0000256" key="3">
    <source>
        <dbReference type="ARBA" id="ARBA00022679"/>
    </source>
</evidence>
<evidence type="ECO:0000256" key="4">
    <source>
        <dbReference type="ARBA" id="ARBA00022692"/>
    </source>
</evidence>
<keyword evidence="5 7" id="KW-1133">Transmembrane helix</keyword>
<feature type="transmembrane region" description="Helical" evidence="7">
    <location>
        <begin position="91"/>
        <end position="113"/>
    </location>
</feature>
<evidence type="ECO:0000313" key="10">
    <source>
        <dbReference type="Proteomes" id="UP000250140"/>
    </source>
</evidence>
<comment type="subcellular location">
    <subcellularLocation>
        <location evidence="1">Membrane</location>
        <topology evidence="1">Multi-pass membrane protein</topology>
    </subcellularLocation>
</comment>
<dbReference type="GO" id="GO:0006629">
    <property type="term" value="P:lipid metabolic process"/>
    <property type="evidence" value="ECO:0007669"/>
    <property type="project" value="InterPro"/>
</dbReference>
<dbReference type="GO" id="GO:0016020">
    <property type="term" value="C:membrane"/>
    <property type="evidence" value="ECO:0007669"/>
    <property type="project" value="UniProtKB-SubCell"/>
</dbReference>
<dbReference type="EMBL" id="KV749464">
    <property type="protein sequence ID" value="OCL09342.1"/>
    <property type="molecule type" value="Genomic_DNA"/>
</dbReference>
<dbReference type="OrthoDB" id="2796277at2759"/>
<keyword evidence="4 7" id="KW-0812">Transmembrane</keyword>
<dbReference type="PANTHER" id="PTHR31595">
    <property type="entry name" value="LONG-CHAIN-ALCOHOL O-FATTY-ACYLTRANSFERASE 3-RELATED"/>
    <property type="match status" value="1"/>
</dbReference>
<organism evidence="9 10">
    <name type="scientific">Glonium stellatum</name>
    <dbReference type="NCBI Taxonomy" id="574774"/>
    <lineage>
        <taxon>Eukaryota</taxon>
        <taxon>Fungi</taxon>
        <taxon>Dikarya</taxon>
        <taxon>Ascomycota</taxon>
        <taxon>Pezizomycotina</taxon>
        <taxon>Dothideomycetes</taxon>
        <taxon>Pleosporomycetidae</taxon>
        <taxon>Gloniales</taxon>
        <taxon>Gloniaceae</taxon>
        <taxon>Glonium</taxon>
    </lineage>
</organism>
<reference evidence="9 10" key="1">
    <citation type="journal article" date="2016" name="Nat. Commun.">
        <title>Ectomycorrhizal ecology is imprinted in the genome of the dominant symbiotic fungus Cenococcum geophilum.</title>
        <authorList>
            <consortium name="DOE Joint Genome Institute"/>
            <person name="Peter M."/>
            <person name="Kohler A."/>
            <person name="Ohm R.A."/>
            <person name="Kuo A."/>
            <person name="Krutzmann J."/>
            <person name="Morin E."/>
            <person name="Arend M."/>
            <person name="Barry K.W."/>
            <person name="Binder M."/>
            <person name="Choi C."/>
            <person name="Clum A."/>
            <person name="Copeland A."/>
            <person name="Grisel N."/>
            <person name="Haridas S."/>
            <person name="Kipfer T."/>
            <person name="LaButti K."/>
            <person name="Lindquist E."/>
            <person name="Lipzen A."/>
            <person name="Maire R."/>
            <person name="Meier B."/>
            <person name="Mihaltcheva S."/>
            <person name="Molinier V."/>
            <person name="Murat C."/>
            <person name="Poggeler S."/>
            <person name="Quandt C.A."/>
            <person name="Sperisen C."/>
            <person name="Tritt A."/>
            <person name="Tisserant E."/>
            <person name="Crous P.W."/>
            <person name="Henrissat B."/>
            <person name="Nehls U."/>
            <person name="Egli S."/>
            <person name="Spatafora J.W."/>
            <person name="Grigoriev I.V."/>
            <person name="Martin F.M."/>
        </authorList>
    </citation>
    <scope>NUCLEOTIDE SEQUENCE [LARGE SCALE GENOMIC DNA]</scope>
    <source>
        <strain evidence="9 10">CBS 207.34</strain>
    </source>
</reference>
<accession>A0A8E2F2G7</accession>
<dbReference type="InterPro" id="IPR044851">
    <property type="entry name" value="Wax_synthase"/>
</dbReference>
<dbReference type="GO" id="GO:0008374">
    <property type="term" value="F:O-acyltransferase activity"/>
    <property type="evidence" value="ECO:0007669"/>
    <property type="project" value="InterPro"/>
</dbReference>
<feature type="transmembrane region" description="Helical" evidence="7">
    <location>
        <begin position="394"/>
        <end position="413"/>
    </location>
</feature>
<feature type="transmembrane region" description="Helical" evidence="7">
    <location>
        <begin position="365"/>
        <end position="382"/>
    </location>
</feature>
<evidence type="ECO:0000256" key="7">
    <source>
        <dbReference type="SAM" id="Phobius"/>
    </source>
</evidence>
<feature type="domain" description="Wax synthase" evidence="8">
    <location>
        <begin position="279"/>
        <end position="367"/>
    </location>
</feature>
<evidence type="ECO:0000313" key="9">
    <source>
        <dbReference type="EMBL" id="OCL09342.1"/>
    </source>
</evidence>
<keyword evidence="6 7" id="KW-0472">Membrane</keyword>
<sequence>MAFQSPSRPVPIPASDAQLISIYEVQYQNALKANKITPLIIPYHFLNFFILIAYIILSPYKITRKFRFPILAIIVWHSTSMLLSTRTLNHSYGSIIGLYSIWCIYWSATIMIFNDINRDFKRIVYSPDQTLVWQPMPISLKDRIPWAVDLASTLRGINWSFHFGHPSNIPNPLSKLRQTHTATFGGCLLRFLLSCACIDILKLIMMTDRYFWGYTRVAAPSHLPSFFHHPAILSAYRSIITTAGIKAALHYQSDLDTLISTQLLGPGILGPAGEAWMHPSIFGPFSAVLNEGLSGFWGKYWHQIFRVAFTSAGRWVVLRLGLKFGTREAKVVMMLVVFSMSSMLHASSTLTLWGETRPWLDVRFFLLQPVGIWLQSLVQGALGRSYRERRRMRWTVNLVTSLLWLWATMPYLAEGLAAGGVWLFEPIPVSPLRGLGFGTDFGMPKQWWCWRGQWFSRHEYGWWWKRGIAM</sequence>
<evidence type="ECO:0000256" key="2">
    <source>
        <dbReference type="ARBA" id="ARBA00007282"/>
    </source>
</evidence>
<gene>
    <name evidence="9" type="ORF">AOQ84DRAFT_339102</name>
</gene>
<dbReference type="Proteomes" id="UP000250140">
    <property type="component" value="Unassembled WGS sequence"/>
</dbReference>
<dbReference type="AlphaFoldDB" id="A0A8E2F2G7"/>
<dbReference type="PANTHER" id="PTHR31595:SF67">
    <property type="entry name" value="WAX SYNTHASE DOMAIN-CONTAINING PROTEIN"/>
    <property type="match status" value="1"/>
</dbReference>
<evidence type="ECO:0000256" key="6">
    <source>
        <dbReference type="ARBA" id="ARBA00023136"/>
    </source>
</evidence>